<keyword evidence="3" id="KW-0813">Transport</keyword>
<keyword evidence="16" id="KW-1185">Reference proteome</keyword>
<evidence type="ECO:0000256" key="7">
    <source>
        <dbReference type="ARBA" id="ARBA00022967"/>
    </source>
</evidence>
<evidence type="ECO:0000256" key="10">
    <source>
        <dbReference type="ARBA" id="ARBA00023196"/>
    </source>
</evidence>
<comment type="subcellular location">
    <subcellularLocation>
        <location evidence="1">Membrane</location>
    </subcellularLocation>
</comment>
<proteinExistence type="inferred from homology"/>
<comment type="subunit">
    <text evidence="13">F-type ATPases have 2 components, CF(1) - the catalytic core - and CF(0) - the membrane proton channel. CF(1) and CF(0) have multiple subunits.</text>
</comment>
<dbReference type="InParanoid" id="A0A316YTW1"/>
<dbReference type="FunFam" id="1.10.1140.10:FF:000001">
    <property type="entry name" value="ATP synthase subunit beta"/>
    <property type="match status" value="1"/>
</dbReference>
<evidence type="ECO:0000259" key="14">
    <source>
        <dbReference type="SMART" id="SM00382"/>
    </source>
</evidence>
<evidence type="ECO:0000256" key="9">
    <source>
        <dbReference type="ARBA" id="ARBA00023136"/>
    </source>
</evidence>
<keyword evidence="10 13" id="KW-0139">CF(1)</keyword>
<feature type="domain" description="AAA+ ATPase" evidence="14">
    <location>
        <begin position="189"/>
        <end position="372"/>
    </location>
</feature>
<comment type="function">
    <text evidence="13">Produces ATP from ADP in the presence of a proton gradient across the membrane.</text>
</comment>
<evidence type="ECO:0000256" key="8">
    <source>
        <dbReference type="ARBA" id="ARBA00023065"/>
    </source>
</evidence>
<dbReference type="Pfam" id="PF22919">
    <property type="entry name" value="ATP-synt_VA_C"/>
    <property type="match status" value="1"/>
</dbReference>
<dbReference type="GO" id="GO:0042776">
    <property type="term" value="P:proton motive force-driven mitochondrial ATP synthesis"/>
    <property type="evidence" value="ECO:0007669"/>
    <property type="project" value="TreeGrafter"/>
</dbReference>
<dbReference type="OrthoDB" id="14523at2759"/>
<dbReference type="Proteomes" id="UP000245768">
    <property type="component" value="Unassembled WGS sequence"/>
</dbReference>
<dbReference type="FunCoup" id="A0A316YTW1">
    <property type="interactions" value="200"/>
</dbReference>
<evidence type="ECO:0000256" key="13">
    <source>
        <dbReference type="RuleBase" id="RU003553"/>
    </source>
</evidence>
<evidence type="ECO:0000256" key="3">
    <source>
        <dbReference type="ARBA" id="ARBA00022448"/>
    </source>
</evidence>
<dbReference type="GO" id="GO:0045259">
    <property type="term" value="C:proton-transporting ATP synthase complex"/>
    <property type="evidence" value="ECO:0007669"/>
    <property type="project" value="UniProtKB-KW"/>
</dbReference>
<keyword evidence="7" id="KW-1278">Translocase</keyword>
<evidence type="ECO:0000313" key="16">
    <source>
        <dbReference type="Proteomes" id="UP000245768"/>
    </source>
</evidence>
<evidence type="ECO:0000256" key="2">
    <source>
        <dbReference type="ARBA" id="ARBA00008936"/>
    </source>
</evidence>
<dbReference type="PANTHER" id="PTHR15184">
    <property type="entry name" value="ATP SYNTHASE"/>
    <property type="match status" value="1"/>
</dbReference>
<dbReference type="EC" id="7.1.2.2" evidence="13"/>
<dbReference type="CDD" id="cd18115">
    <property type="entry name" value="ATP-synt_F1_beta_N"/>
    <property type="match status" value="1"/>
</dbReference>
<evidence type="ECO:0000256" key="1">
    <source>
        <dbReference type="ARBA" id="ARBA00004370"/>
    </source>
</evidence>
<dbReference type="EMBL" id="KZ819635">
    <property type="protein sequence ID" value="PWN92214.1"/>
    <property type="molecule type" value="Genomic_DNA"/>
</dbReference>
<dbReference type="InterPro" id="IPR005722">
    <property type="entry name" value="ATP_synth_F1_bsu"/>
</dbReference>
<dbReference type="STRING" id="215250.A0A316YTW1"/>
<dbReference type="CDD" id="cd18110">
    <property type="entry name" value="ATP-synt_F1_beta_C"/>
    <property type="match status" value="1"/>
</dbReference>
<evidence type="ECO:0000313" key="15">
    <source>
        <dbReference type="EMBL" id="PWN92214.1"/>
    </source>
</evidence>
<keyword evidence="8" id="KW-0406">Ion transport</keyword>
<accession>A0A316YTW1</accession>
<dbReference type="PROSITE" id="PS00152">
    <property type="entry name" value="ATPASE_ALPHA_BETA"/>
    <property type="match status" value="1"/>
</dbReference>
<sequence>MQVPFRAALRTASRVSPASALRPQVARSAAAFQPRPFSSSASLSALHGQIQAVVGPVVDCHFPDADKLPAILNAIDVDLPEGSSRLVLEVAQHLGENTVRTIAMDGTEGLVRGQKVTDSGLPIQIPVGPGTLGRIMNVIGDGIDERGPIKGKKFAPIHAEPPEFIEQSTEAEVLETGIKVVDLLAPYARGGKIGLFGGAGVGKTVLIQELINNIAKAHGGVSVFTGVGERTREGNDLYHEMIETGVINLDGESKVALVFGQMNEPPGARARVALTGLTIAEYFRDEEGQDVLLFIDNIFRFTQAGSETSALLGRIPSAVGYQPTLSTDMGAMQERITTTKKGSITSVQAVYVPADDLTDPAPATTFAHLDATTSLSRGIAELGIYPAVDPLDSKSRMLDPAIVGHEHYNVATGVQKLLQDYKSLQDIIAILGMDELSEEDKLTVERARKMQRFMSQPFAVAQVFTGIEGRLVSLKDTVQACKEILAGQHDSLPEGAFYMVGGIDEAKEKAQKIASGN</sequence>
<reference evidence="15 16" key="1">
    <citation type="journal article" date="2018" name="Mol. Biol. Evol.">
        <title>Broad Genomic Sampling Reveals a Smut Pathogenic Ancestry of the Fungal Clade Ustilaginomycotina.</title>
        <authorList>
            <person name="Kijpornyongpan T."/>
            <person name="Mondo S.J."/>
            <person name="Barry K."/>
            <person name="Sandor L."/>
            <person name="Lee J."/>
            <person name="Lipzen A."/>
            <person name="Pangilinan J."/>
            <person name="LaButti K."/>
            <person name="Hainaut M."/>
            <person name="Henrissat B."/>
            <person name="Grigoriev I.V."/>
            <person name="Spatafora J.W."/>
            <person name="Aime M.C."/>
        </authorList>
    </citation>
    <scope>NUCLEOTIDE SEQUENCE [LARGE SCALE GENOMIC DNA]</scope>
    <source>
        <strain evidence="15 16">MCA 4198</strain>
    </source>
</reference>
<comment type="similarity">
    <text evidence="2">Belongs to the ATPase alpha/beta chains family.</text>
</comment>
<keyword evidence="6 13" id="KW-0067">ATP-binding</keyword>
<organism evidence="15 16">
    <name type="scientific">Acaromyces ingoldii</name>
    <dbReference type="NCBI Taxonomy" id="215250"/>
    <lineage>
        <taxon>Eukaryota</taxon>
        <taxon>Fungi</taxon>
        <taxon>Dikarya</taxon>
        <taxon>Basidiomycota</taxon>
        <taxon>Ustilaginomycotina</taxon>
        <taxon>Exobasidiomycetes</taxon>
        <taxon>Exobasidiales</taxon>
        <taxon>Cryptobasidiaceae</taxon>
        <taxon>Acaromyces</taxon>
    </lineage>
</organism>
<dbReference type="GO" id="GO:0005524">
    <property type="term" value="F:ATP binding"/>
    <property type="evidence" value="ECO:0007669"/>
    <property type="project" value="UniProtKB-KW"/>
</dbReference>
<dbReference type="InterPro" id="IPR055190">
    <property type="entry name" value="ATP-synt_VA_C"/>
</dbReference>
<dbReference type="Pfam" id="PF00006">
    <property type="entry name" value="ATP-synt_ab"/>
    <property type="match status" value="1"/>
</dbReference>
<dbReference type="Gene3D" id="1.10.1140.10">
    <property type="entry name" value="Bovine Mitochondrial F1-atpase, Atp Synthase Beta Chain, Chain D, domain 3"/>
    <property type="match status" value="1"/>
</dbReference>
<dbReference type="CDD" id="cd01133">
    <property type="entry name" value="F1-ATPase_beta_CD"/>
    <property type="match status" value="1"/>
</dbReference>
<comment type="catalytic activity">
    <reaction evidence="12 13">
        <text>ATP + H2O + 4 H(+)(in) = ADP + phosphate + 5 H(+)(out)</text>
        <dbReference type="Rhea" id="RHEA:57720"/>
        <dbReference type="ChEBI" id="CHEBI:15377"/>
        <dbReference type="ChEBI" id="CHEBI:15378"/>
        <dbReference type="ChEBI" id="CHEBI:30616"/>
        <dbReference type="ChEBI" id="CHEBI:43474"/>
        <dbReference type="ChEBI" id="CHEBI:456216"/>
        <dbReference type="EC" id="7.1.2.2"/>
    </reaction>
</comment>
<dbReference type="RefSeq" id="XP_025379412.1">
    <property type="nucleotide sequence ID" value="XM_025521306.1"/>
</dbReference>
<protein>
    <recommendedName>
        <fullName evidence="13">ATP synthase subunit beta</fullName>
        <ecNumber evidence="13">7.1.2.2</ecNumber>
    </recommendedName>
</protein>
<name>A0A316YTW1_9BASI</name>
<dbReference type="Gene3D" id="3.40.50.300">
    <property type="entry name" value="P-loop containing nucleotide triphosphate hydrolases"/>
    <property type="match status" value="1"/>
</dbReference>
<dbReference type="InterPro" id="IPR036121">
    <property type="entry name" value="ATPase_F1/V1/A1_a/bsu_N_sf"/>
</dbReference>
<dbReference type="InterPro" id="IPR004100">
    <property type="entry name" value="ATPase_F1/V1/A1_a/bsu_N"/>
</dbReference>
<gene>
    <name evidence="15" type="ORF">FA10DRAFT_266013</name>
</gene>
<evidence type="ECO:0000256" key="11">
    <source>
        <dbReference type="ARBA" id="ARBA00023310"/>
    </source>
</evidence>
<dbReference type="SUPFAM" id="SSF52540">
    <property type="entry name" value="P-loop containing nucleoside triphosphate hydrolases"/>
    <property type="match status" value="1"/>
</dbReference>
<dbReference type="InterPro" id="IPR027417">
    <property type="entry name" value="P-loop_NTPase"/>
</dbReference>
<dbReference type="Gene3D" id="2.40.10.170">
    <property type="match status" value="1"/>
</dbReference>
<dbReference type="HAMAP" id="MF_01347">
    <property type="entry name" value="ATP_synth_beta_bact"/>
    <property type="match status" value="1"/>
</dbReference>
<keyword evidence="9" id="KW-0472">Membrane</keyword>
<dbReference type="NCBIfam" id="TIGR01039">
    <property type="entry name" value="atpD"/>
    <property type="match status" value="1"/>
</dbReference>
<dbReference type="InterPro" id="IPR000194">
    <property type="entry name" value="ATPase_F1/V1/A1_a/bsu_nucl-bd"/>
</dbReference>
<keyword evidence="4 13" id="KW-0547">Nucleotide-binding</keyword>
<keyword evidence="5" id="KW-0375">Hydrogen ion transport</keyword>
<dbReference type="Pfam" id="PF02874">
    <property type="entry name" value="ATP-synt_ab_N"/>
    <property type="match status" value="1"/>
</dbReference>
<dbReference type="AlphaFoldDB" id="A0A316YTW1"/>
<dbReference type="GO" id="GO:0005743">
    <property type="term" value="C:mitochondrial inner membrane"/>
    <property type="evidence" value="ECO:0007669"/>
    <property type="project" value="UniProtKB-ARBA"/>
</dbReference>
<dbReference type="SUPFAM" id="SSF50615">
    <property type="entry name" value="N-terminal domain of alpha and beta subunits of F1 ATP synthase"/>
    <property type="match status" value="1"/>
</dbReference>
<evidence type="ECO:0000256" key="5">
    <source>
        <dbReference type="ARBA" id="ARBA00022781"/>
    </source>
</evidence>
<dbReference type="PIRSF" id="PIRSF039072">
    <property type="entry name" value="ATPase_subunit_beta"/>
    <property type="match status" value="1"/>
</dbReference>
<dbReference type="GeneID" id="37043222"/>
<dbReference type="InterPro" id="IPR050053">
    <property type="entry name" value="ATPase_alpha/beta_chains"/>
</dbReference>
<keyword evidence="11 13" id="KW-0066">ATP synthesis</keyword>
<dbReference type="InterPro" id="IPR024034">
    <property type="entry name" value="ATPase_F1/V1_b/a_C"/>
</dbReference>
<dbReference type="FunFam" id="3.40.50.300:FF:000026">
    <property type="entry name" value="ATP synthase subunit beta"/>
    <property type="match status" value="1"/>
</dbReference>
<dbReference type="InterPro" id="IPR003593">
    <property type="entry name" value="AAA+_ATPase"/>
</dbReference>
<dbReference type="PANTHER" id="PTHR15184:SF71">
    <property type="entry name" value="ATP SYNTHASE SUBUNIT BETA, MITOCHONDRIAL"/>
    <property type="match status" value="1"/>
</dbReference>
<dbReference type="InterPro" id="IPR020003">
    <property type="entry name" value="ATPase_a/bsu_AS"/>
</dbReference>
<evidence type="ECO:0000256" key="4">
    <source>
        <dbReference type="ARBA" id="ARBA00022741"/>
    </source>
</evidence>
<dbReference type="SMART" id="SM00382">
    <property type="entry name" value="AAA"/>
    <property type="match status" value="1"/>
</dbReference>
<dbReference type="SUPFAM" id="SSF47917">
    <property type="entry name" value="C-terminal domain of alpha and beta subunits of F1 ATP synthase"/>
    <property type="match status" value="1"/>
</dbReference>
<evidence type="ECO:0000256" key="12">
    <source>
        <dbReference type="ARBA" id="ARBA00048383"/>
    </source>
</evidence>
<evidence type="ECO:0000256" key="6">
    <source>
        <dbReference type="ARBA" id="ARBA00022840"/>
    </source>
</evidence>
<dbReference type="GO" id="GO:0046933">
    <property type="term" value="F:proton-transporting ATP synthase activity, rotational mechanism"/>
    <property type="evidence" value="ECO:0007669"/>
    <property type="project" value="InterPro"/>
</dbReference>